<evidence type="ECO:0000256" key="4">
    <source>
        <dbReference type="SAM" id="Phobius"/>
    </source>
</evidence>
<dbReference type="InterPro" id="IPR001611">
    <property type="entry name" value="Leu-rich_rpt"/>
</dbReference>
<evidence type="ECO:0000313" key="6">
    <source>
        <dbReference type="Proteomes" id="UP000515154"/>
    </source>
</evidence>
<dbReference type="RefSeq" id="XP_036358263.1">
    <property type="nucleotide sequence ID" value="XM_036502370.1"/>
</dbReference>
<evidence type="ECO:0000256" key="2">
    <source>
        <dbReference type="ARBA" id="ARBA00022737"/>
    </source>
</evidence>
<dbReference type="PANTHER" id="PTHR48051:SF21">
    <property type="entry name" value="CALPONIN-HOMOLOGY (CH) DOMAIN-CONTAINING PROTEIN"/>
    <property type="match status" value="1"/>
</dbReference>
<keyword evidence="4" id="KW-0812">Transmembrane</keyword>
<dbReference type="Gene3D" id="3.80.10.10">
    <property type="entry name" value="Ribonuclease Inhibitor"/>
    <property type="match status" value="1"/>
</dbReference>
<feature type="region of interest" description="Disordered" evidence="3">
    <location>
        <begin position="638"/>
        <end position="781"/>
    </location>
</feature>
<dbReference type="InterPro" id="IPR050216">
    <property type="entry name" value="LRR_domain-containing"/>
</dbReference>
<feature type="compositionally biased region" description="Basic and acidic residues" evidence="3">
    <location>
        <begin position="391"/>
        <end position="411"/>
    </location>
</feature>
<dbReference type="KEGG" id="osn:115210975"/>
<evidence type="ECO:0000313" key="7">
    <source>
        <dbReference type="RefSeq" id="XP_036358263.1"/>
    </source>
</evidence>
<dbReference type="SMART" id="SM00033">
    <property type="entry name" value="CH"/>
    <property type="match status" value="1"/>
</dbReference>
<dbReference type="Pfam" id="PF13855">
    <property type="entry name" value="LRR_8"/>
    <property type="match status" value="1"/>
</dbReference>
<dbReference type="PROSITE" id="PS50021">
    <property type="entry name" value="CH"/>
    <property type="match status" value="1"/>
</dbReference>
<feature type="transmembrane region" description="Helical" evidence="4">
    <location>
        <begin position="1043"/>
        <end position="1063"/>
    </location>
</feature>
<reference evidence="7" key="1">
    <citation type="submission" date="2025-08" db="UniProtKB">
        <authorList>
            <consortium name="RefSeq"/>
        </authorList>
    </citation>
    <scope>IDENTIFICATION</scope>
</reference>
<gene>
    <name evidence="7" type="primary">LOC115210975</name>
</gene>
<name>A0A7E6ESE8_9MOLL</name>
<dbReference type="InterPro" id="IPR001715">
    <property type="entry name" value="CH_dom"/>
</dbReference>
<feature type="compositionally biased region" description="Low complexity" evidence="3">
    <location>
        <begin position="687"/>
        <end position="710"/>
    </location>
</feature>
<feature type="compositionally biased region" description="Polar residues" evidence="3">
    <location>
        <begin position="711"/>
        <end position="720"/>
    </location>
</feature>
<proteinExistence type="predicted"/>
<dbReference type="PANTHER" id="PTHR48051">
    <property type="match status" value="1"/>
</dbReference>
<dbReference type="SMART" id="SM00369">
    <property type="entry name" value="LRR_TYP"/>
    <property type="match status" value="4"/>
</dbReference>
<feature type="compositionally biased region" description="Polar residues" evidence="3">
    <location>
        <begin position="728"/>
        <end position="740"/>
    </location>
</feature>
<dbReference type="InterPro" id="IPR032675">
    <property type="entry name" value="LRR_dom_sf"/>
</dbReference>
<keyword evidence="1" id="KW-0433">Leucine-rich repeat</keyword>
<organism evidence="6 7">
    <name type="scientific">Octopus sinensis</name>
    <name type="common">East Asian common octopus</name>
    <dbReference type="NCBI Taxonomy" id="2607531"/>
    <lineage>
        <taxon>Eukaryota</taxon>
        <taxon>Metazoa</taxon>
        <taxon>Spiralia</taxon>
        <taxon>Lophotrochozoa</taxon>
        <taxon>Mollusca</taxon>
        <taxon>Cephalopoda</taxon>
        <taxon>Coleoidea</taxon>
        <taxon>Octopodiformes</taxon>
        <taxon>Octopoda</taxon>
        <taxon>Incirrata</taxon>
        <taxon>Octopodidae</taxon>
        <taxon>Octopus</taxon>
    </lineage>
</organism>
<feature type="compositionally biased region" description="Low complexity" evidence="3">
    <location>
        <begin position="828"/>
        <end position="854"/>
    </location>
</feature>
<dbReference type="InterPro" id="IPR036872">
    <property type="entry name" value="CH_dom_sf"/>
</dbReference>
<keyword evidence="4" id="KW-0472">Membrane</keyword>
<dbReference type="CDD" id="cd21205">
    <property type="entry name" value="CH_LRCH"/>
    <property type="match status" value="1"/>
</dbReference>
<accession>A0A7E6ESE8</accession>
<feature type="domain" description="Calponin-homology (CH)" evidence="5">
    <location>
        <begin position="927"/>
        <end position="1036"/>
    </location>
</feature>
<keyword evidence="6" id="KW-1185">Reference proteome</keyword>
<dbReference type="SUPFAM" id="SSF47576">
    <property type="entry name" value="Calponin-homology domain, CH-domain"/>
    <property type="match status" value="1"/>
</dbReference>
<dbReference type="GO" id="GO:0005737">
    <property type="term" value="C:cytoplasm"/>
    <property type="evidence" value="ECO:0007669"/>
    <property type="project" value="TreeGrafter"/>
</dbReference>
<dbReference type="InterPro" id="IPR003591">
    <property type="entry name" value="Leu-rich_rpt_typical-subtyp"/>
</dbReference>
<dbReference type="Pfam" id="PF00560">
    <property type="entry name" value="LRR_1"/>
    <property type="match status" value="1"/>
</dbReference>
<feature type="compositionally biased region" description="Basic and acidic residues" evidence="3">
    <location>
        <begin position="470"/>
        <end position="490"/>
    </location>
</feature>
<evidence type="ECO:0000256" key="1">
    <source>
        <dbReference type="ARBA" id="ARBA00022614"/>
    </source>
</evidence>
<dbReference type="Gene3D" id="1.10.418.10">
    <property type="entry name" value="Calponin-like domain"/>
    <property type="match status" value="1"/>
</dbReference>
<dbReference type="AlphaFoldDB" id="A0A7E6ESE8"/>
<evidence type="ECO:0000256" key="3">
    <source>
        <dbReference type="SAM" id="MobiDB-lite"/>
    </source>
</evidence>
<feature type="region of interest" description="Disordered" evidence="3">
    <location>
        <begin position="808"/>
        <end position="890"/>
    </location>
</feature>
<feature type="compositionally biased region" description="Polar residues" evidence="3">
    <location>
        <begin position="749"/>
        <end position="779"/>
    </location>
</feature>
<evidence type="ECO:0000259" key="5">
    <source>
        <dbReference type="PROSITE" id="PS50021"/>
    </source>
</evidence>
<sequence length="1066" mass="119851">MMLDGNRKMAASFATGGQSPTSVSRTLERVFEDAQYSGEVLLCGRNLKEYPKFASKYDLADTVYADISKNRFTEIPEEIGEYASLERLNCYHNLIRSIPENVGHLQVLTHLNLSRNQLTMLPAFLCQLPMLEVLLANNNKLVSLPPEICKLERLMDLDVSCNEISRLPIEIGKLPLLRRLNVRKNLLVEIPPEISQLELRRIDFSANKISSIPIVFRSMNTLEEMILDHNPLTTPPAHVCTKGKAHVMKFLQKVADRNKALLNDNEMKWNCRKSFPQPAAPTEEFTNLSPEQRWKRHMLSSDSGYIDGSDKSNWSLLEVNKLSPPAWPECVSATPLAPCYEYIMRKLGNNTNNHHHHLQQSTRLYDNRIEVVNDLDEANCLALKAAEAAKEQRQGRDEELQPKEPPREIPKEAAVNSEPKTSSLINMEDTFTRRSPYNGHKQGIEDPGQELQRQKSNYERQKKHAVHLRMQQEEAERELKQPKSLDSQREEMRRLNMVVKEKQDQEMIRQRLQGDQEEGKVESQPLPDAVQQQQLAEMQKSEELRKIEPVSRVPLQEKEKATVKRDKTEETLKTKVDNKINKERLKKNAVDNCLSFLPLADSYDNCSENDYESMDTSAGMLYSNRKYGLGTRAVKDEKKTTITTTSSTSQYRRIGSAEPSKIKKQTSDSASASNHLQKNGVPDENMNPSPASSNAPSRSSSTSSIHSSTNDKTVSKTLSGSRLRLDKSATSTPSASSNVVRRTKPGEKSGSSQVSSTNSKIAVTTSSRLHMSGTKSNHVTPEEEFRLKHEALMNQQKHESQILKQQLEEQRTKTASKDLVGMTKRSPGDSSISYSSSTAGTKTATKTGKSLGSGNKITPTGNRRTTKLGLSSSSPSSAAPPPPHQNDKGLNRKIVLSANALKLLEDLKDSDPNFTIRRHHDQARGEIQQVESLRNTIQARLKVTLPDNLPEALRDGVVLCHLVNQIRPRAVATIHVPSPAVPQLTMAKCRRNVEHFLEACRKIGVDQAHLCACDDIVEMLRPARVAFTVEQLMCFPRLTAKDYLVTYFCAIILLSNFLLLWIFPPS</sequence>
<feature type="compositionally biased region" description="Polar residues" evidence="3">
    <location>
        <begin position="667"/>
        <end position="677"/>
    </location>
</feature>
<dbReference type="Proteomes" id="UP000515154">
    <property type="component" value="Linkage group LG4"/>
</dbReference>
<feature type="region of interest" description="Disordered" evidence="3">
    <location>
        <begin position="391"/>
        <end position="490"/>
    </location>
</feature>
<dbReference type="SUPFAM" id="SSF52058">
    <property type="entry name" value="L domain-like"/>
    <property type="match status" value="1"/>
</dbReference>
<protein>
    <submittedName>
        <fullName evidence="7">Leucine-rich repeat and calponin homology domain-containing protein-like isoform X1</fullName>
    </submittedName>
</protein>
<keyword evidence="2" id="KW-0677">Repeat</keyword>
<dbReference type="SMART" id="SM00364">
    <property type="entry name" value="LRR_BAC"/>
    <property type="match status" value="5"/>
</dbReference>
<dbReference type="PROSITE" id="PS51450">
    <property type="entry name" value="LRR"/>
    <property type="match status" value="1"/>
</dbReference>
<keyword evidence="4" id="KW-1133">Transmembrane helix</keyword>
<dbReference type="Pfam" id="PF00307">
    <property type="entry name" value="CH"/>
    <property type="match status" value="1"/>
</dbReference>